<dbReference type="EMBL" id="MLJJ01000004">
    <property type="protein sequence ID" value="ORN02587.1"/>
    <property type="molecule type" value="Genomic_DNA"/>
</dbReference>
<dbReference type="InterPro" id="IPR007630">
    <property type="entry name" value="RNA_pol_sigma70_r4"/>
</dbReference>
<dbReference type="RefSeq" id="WP_084882167.1">
    <property type="nucleotide sequence ID" value="NZ_MLJJ01000004.1"/>
</dbReference>
<dbReference type="NCBIfam" id="TIGR02937">
    <property type="entry name" value="sigma70-ECF"/>
    <property type="match status" value="1"/>
</dbReference>
<evidence type="ECO:0000256" key="1">
    <source>
        <dbReference type="ARBA" id="ARBA00023015"/>
    </source>
</evidence>
<keyword evidence="4" id="KW-0804">Transcription</keyword>
<dbReference type="InterPro" id="IPR013325">
    <property type="entry name" value="RNA_pol_sigma_r2"/>
</dbReference>
<evidence type="ECO:0000256" key="3">
    <source>
        <dbReference type="ARBA" id="ARBA00023125"/>
    </source>
</evidence>
<comment type="caution">
    <text evidence="6">The sequence shown here is derived from an EMBL/GenBank/DDBJ whole genome shotgun (WGS) entry which is preliminary data.</text>
</comment>
<evidence type="ECO:0000313" key="7">
    <source>
        <dbReference type="Proteomes" id="UP000193785"/>
    </source>
</evidence>
<dbReference type="Gene3D" id="1.10.1740.10">
    <property type="match status" value="1"/>
</dbReference>
<feature type="domain" description="RNA polymerase sigma-70" evidence="5">
    <location>
        <begin position="206"/>
        <end position="232"/>
    </location>
</feature>
<dbReference type="PRINTS" id="PR00046">
    <property type="entry name" value="SIGMA70FCT"/>
</dbReference>
<dbReference type="SUPFAM" id="SSF88946">
    <property type="entry name" value="Sigma2 domain of RNA polymerase sigma factors"/>
    <property type="match status" value="1"/>
</dbReference>
<protein>
    <submittedName>
        <fullName evidence="6">RNA polymerase sigma factor FliA</fullName>
    </submittedName>
</protein>
<keyword evidence="2" id="KW-0731">Sigma factor</keyword>
<keyword evidence="1" id="KW-0805">Transcription regulation</keyword>
<sequence length="240" mass="27458">MNGLYTPEGLANKNELWSKYGSLVRREALRLQARLPASVDIDDLIQAGSMGFLAAIDEYDPKKGIILPAWITQRVRWALMDELRARDWASRRIRNNAREMASAIQRIEQRNGKAATEAEIAAELQITPGEYHQMLSDTNTGQFCSLEELNELAGESFEATDDRHELLNPFHTLSLQSVTGKLAEEIKQLPEREQLLLSLYYQQELNMKEVSLILGLTETRISQLHSQALKRLRARMEKYM</sequence>
<gene>
    <name evidence="6" type="primary">fliA</name>
    <name evidence="6" type="ORF">HA46_03275</name>
</gene>
<dbReference type="InterPro" id="IPR007627">
    <property type="entry name" value="RNA_pol_sigma70_r2"/>
</dbReference>
<dbReference type="PANTHER" id="PTHR30385:SF7">
    <property type="entry name" value="RNA POLYMERASE SIGMA FACTOR FLIA"/>
    <property type="match status" value="1"/>
</dbReference>
<dbReference type="NCBIfam" id="NF005413">
    <property type="entry name" value="PRK06986.1"/>
    <property type="match status" value="1"/>
</dbReference>
<evidence type="ECO:0000313" key="6">
    <source>
        <dbReference type="EMBL" id="ORN02587.1"/>
    </source>
</evidence>
<dbReference type="CDD" id="cd06171">
    <property type="entry name" value="Sigma70_r4"/>
    <property type="match status" value="1"/>
</dbReference>
<evidence type="ECO:0000259" key="5">
    <source>
        <dbReference type="PROSITE" id="PS00716"/>
    </source>
</evidence>
<dbReference type="SUPFAM" id="SSF88659">
    <property type="entry name" value="Sigma3 and sigma4 domains of RNA polymerase sigma factors"/>
    <property type="match status" value="2"/>
</dbReference>
<keyword evidence="7" id="KW-1185">Reference proteome</keyword>
<dbReference type="InterPro" id="IPR012845">
    <property type="entry name" value="RNA_pol_sigma_FliA_WhiG"/>
</dbReference>
<dbReference type="PANTHER" id="PTHR30385">
    <property type="entry name" value="SIGMA FACTOR F FLAGELLAR"/>
    <property type="match status" value="1"/>
</dbReference>
<proteinExistence type="predicted"/>
<dbReference type="Pfam" id="PF04542">
    <property type="entry name" value="Sigma70_r2"/>
    <property type="match status" value="1"/>
</dbReference>
<keyword evidence="3" id="KW-0238">DNA-binding</keyword>
<reference evidence="6 7" key="1">
    <citation type="journal article" date="2017" name="Antonie Van Leeuwenhoek">
        <title>Phylogenomic resolution of the bacterial genus Pantoea and its relationship with Erwinia and Tatumella.</title>
        <authorList>
            <person name="Palmer M."/>
            <person name="Steenkamp E.T."/>
            <person name="Coetzee M.P."/>
            <person name="Chan W.Y."/>
            <person name="van Zyl E."/>
            <person name="De Maayer P."/>
            <person name="Coutinho T.A."/>
            <person name="Blom J."/>
            <person name="Smits T.H."/>
            <person name="Duffy B."/>
            <person name="Venter S.N."/>
        </authorList>
    </citation>
    <scope>NUCLEOTIDE SEQUENCE [LARGE SCALE GENOMIC DNA]</scope>
    <source>
        <strain evidence="6 7">LMG 5345</strain>
    </source>
</reference>
<accession>A0ABX3UVT4</accession>
<organism evidence="6 7">
    <name type="scientific">Pantoea septica</name>
    <dbReference type="NCBI Taxonomy" id="472695"/>
    <lineage>
        <taxon>Bacteria</taxon>
        <taxon>Pseudomonadati</taxon>
        <taxon>Pseudomonadota</taxon>
        <taxon>Gammaproteobacteria</taxon>
        <taxon>Enterobacterales</taxon>
        <taxon>Erwiniaceae</taxon>
        <taxon>Pantoea</taxon>
    </lineage>
</organism>
<dbReference type="NCBIfam" id="TIGR02479">
    <property type="entry name" value="FliA_WhiG"/>
    <property type="match status" value="1"/>
</dbReference>
<dbReference type="Pfam" id="PF04545">
    <property type="entry name" value="Sigma70_r4"/>
    <property type="match status" value="1"/>
</dbReference>
<name>A0ABX3UVT4_9GAMM</name>
<dbReference type="InterPro" id="IPR013324">
    <property type="entry name" value="RNA_pol_sigma_r3/r4-like"/>
</dbReference>
<dbReference type="PROSITE" id="PS00716">
    <property type="entry name" value="SIGMA70_2"/>
    <property type="match status" value="1"/>
</dbReference>
<dbReference type="Gene3D" id="1.20.140.160">
    <property type="match status" value="1"/>
</dbReference>
<dbReference type="InterPro" id="IPR014284">
    <property type="entry name" value="RNA_pol_sigma-70_dom"/>
</dbReference>
<dbReference type="InterPro" id="IPR007624">
    <property type="entry name" value="RNA_pol_sigma70_r3"/>
</dbReference>
<evidence type="ECO:0000256" key="2">
    <source>
        <dbReference type="ARBA" id="ARBA00023082"/>
    </source>
</evidence>
<evidence type="ECO:0000256" key="4">
    <source>
        <dbReference type="ARBA" id="ARBA00023163"/>
    </source>
</evidence>
<dbReference type="Proteomes" id="UP000193785">
    <property type="component" value="Unassembled WGS sequence"/>
</dbReference>
<dbReference type="InterPro" id="IPR000943">
    <property type="entry name" value="RNA_pol_sigma70"/>
</dbReference>
<dbReference type="Pfam" id="PF04539">
    <property type="entry name" value="Sigma70_r3"/>
    <property type="match status" value="1"/>
</dbReference>